<organism evidence="3 4">
    <name type="scientific">Cotesia congregata</name>
    <name type="common">Parasitoid wasp</name>
    <name type="synonym">Apanteles congregatus</name>
    <dbReference type="NCBI Taxonomy" id="51543"/>
    <lineage>
        <taxon>Eukaryota</taxon>
        <taxon>Metazoa</taxon>
        <taxon>Ecdysozoa</taxon>
        <taxon>Arthropoda</taxon>
        <taxon>Hexapoda</taxon>
        <taxon>Insecta</taxon>
        <taxon>Pterygota</taxon>
        <taxon>Neoptera</taxon>
        <taxon>Endopterygota</taxon>
        <taxon>Hymenoptera</taxon>
        <taxon>Apocrita</taxon>
        <taxon>Ichneumonoidea</taxon>
        <taxon>Braconidae</taxon>
        <taxon>Microgastrinae</taxon>
        <taxon>Cotesia</taxon>
    </lineage>
</organism>
<protein>
    <recommendedName>
        <fullName evidence="2">TIL domain-containing protein</fullName>
    </recommendedName>
</protein>
<dbReference type="Proteomes" id="UP000786811">
    <property type="component" value="Unassembled WGS sequence"/>
</dbReference>
<dbReference type="EMBL" id="CAJNRD030001123">
    <property type="protein sequence ID" value="CAG5101772.1"/>
    <property type="molecule type" value="Genomic_DNA"/>
</dbReference>
<feature type="domain" description="TIL" evidence="2">
    <location>
        <begin position="61"/>
        <end position="125"/>
    </location>
</feature>
<evidence type="ECO:0000259" key="2">
    <source>
        <dbReference type="Pfam" id="PF01826"/>
    </source>
</evidence>
<sequence>MPASVLDTLLKIKLSTMKFLVIFLLVSLELFYVYAQCDQDNVSVDSDDQIQGTSLNDPMECNKLEEISSCNGNPECQRTCENYSEDPNAPGLPCPRSKSCFRGCVCRKGYVRFQLYGPCIHFTRCPRVRH</sequence>
<evidence type="ECO:0000313" key="3">
    <source>
        <dbReference type="EMBL" id="CAG5101772.1"/>
    </source>
</evidence>
<gene>
    <name evidence="3" type="ORF">HICCMSTLAB_LOCUS10673</name>
</gene>
<evidence type="ECO:0000313" key="4">
    <source>
        <dbReference type="Proteomes" id="UP000786811"/>
    </source>
</evidence>
<keyword evidence="4" id="KW-1185">Reference proteome</keyword>
<dbReference type="Gene3D" id="2.10.25.10">
    <property type="entry name" value="Laminin"/>
    <property type="match status" value="1"/>
</dbReference>
<evidence type="ECO:0000256" key="1">
    <source>
        <dbReference type="ARBA" id="ARBA00007611"/>
    </source>
</evidence>
<dbReference type="SUPFAM" id="SSF57567">
    <property type="entry name" value="Serine protease inhibitors"/>
    <property type="match status" value="1"/>
</dbReference>
<dbReference type="AlphaFoldDB" id="A0A8J2HN12"/>
<dbReference type="Pfam" id="PF01826">
    <property type="entry name" value="TIL"/>
    <property type="match status" value="1"/>
</dbReference>
<reference evidence="3" key="1">
    <citation type="submission" date="2021-04" db="EMBL/GenBank/DDBJ databases">
        <authorList>
            <person name="Chebbi M.A.C M."/>
        </authorList>
    </citation>
    <scope>NUCLEOTIDE SEQUENCE</scope>
</reference>
<dbReference type="CDD" id="cd19941">
    <property type="entry name" value="TIL"/>
    <property type="match status" value="1"/>
</dbReference>
<accession>A0A8J2HN12</accession>
<proteinExistence type="inferred from homology"/>
<comment type="similarity">
    <text evidence="1">Belongs to the serine protease inhibitor-like (TIL domain-containing) family.</text>
</comment>
<comment type="caution">
    <text evidence="3">The sequence shown here is derived from an EMBL/GenBank/DDBJ whole genome shotgun (WGS) entry which is preliminary data.</text>
</comment>
<dbReference type="InterPro" id="IPR002919">
    <property type="entry name" value="TIL_dom"/>
</dbReference>
<dbReference type="InterPro" id="IPR036084">
    <property type="entry name" value="Ser_inhib-like_sf"/>
</dbReference>
<name>A0A8J2HN12_COTCN</name>
<dbReference type="OrthoDB" id="6236007at2759"/>